<dbReference type="STRING" id="2512241.A0A553I6I6"/>
<comment type="caution">
    <text evidence="2">The sequence shown here is derived from an EMBL/GenBank/DDBJ whole genome shotgun (WGS) entry which is preliminary data.</text>
</comment>
<proteinExistence type="predicted"/>
<reference evidence="3" key="1">
    <citation type="submission" date="2019-06" db="EMBL/GenBank/DDBJ databases">
        <title>Draft genome sequence of the griseofulvin-producing fungus Xylaria cubensis strain G536.</title>
        <authorList>
            <person name="Mead M.E."/>
            <person name="Raja H.A."/>
            <person name="Steenwyk J.L."/>
            <person name="Knowles S.L."/>
            <person name="Oberlies N.H."/>
            <person name="Rokas A."/>
        </authorList>
    </citation>
    <scope>NUCLEOTIDE SEQUENCE [LARGE SCALE GENOMIC DNA]</scope>
    <source>
        <strain evidence="3">G536</strain>
    </source>
</reference>
<evidence type="ECO:0000313" key="2">
    <source>
        <dbReference type="EMBL" id="TRX95822.1"/>
    </source>
</evidence>
<dbReference type="Proteomes" id="UP000319160">
    <property type="component" value="Unassembled WGS sequence"/>
</dbReference>
<feature type="domain" description="F-box" evidence="1">
    <location>
        <begin position="155"/>
        <end position="191"/>
    </location>
</feature>
<dbReference type="SUPFAM" id="SSF81383">
    <property type="entry name" value="F-box domain"/>
    <property type="match status" value="1"/>
</dbReference>
<evidence type="ECO:0000259" key="1">
    <source>
        <dbReference type="PROSITE" id="PS50181"/>
    </source>
</evidence>
<dbReference type="AlphaFoldDB" id="A0A553I6I6"/>
<gene>
    <name evidence="2" type="ORF">FHL15_003376</name>
</gene>
<dbReference type="CDD" id="cd09917">
    <property type="entry name" value="F-box_SF"/>
    <property type="match status" value="1"/>
</dbReference>
<name>A0A553I6I6_9PEZI</name>
<protein>
    <recommendedName>
        <fullName evidence="1">F-box domain-containing protein</fullName>
    </recommendedName>
</protein>
<dbReference type="InterPro" id="IPR036047">
    <property type="entry name" value="F-box-like_dom_sf"/>
</dbReference>
<keyword evidence="3" id="KW-1185">Reference proteome</keyword>
<sequence length="315" mass="35329">MVEVIRISSQGQYPSDKTDMDIAELSSRLMTSTLGSVQELWKKETRDGNSKNGGIHVPPRRAFTTSEYLLPTAPVSRAGTPSVSPHQLTGTDSYFQLSVTHLTPPMSPCLSPVPPVPSGRGHGTVQRLPQQVAPHRSYSVMDYEPIPFTHQPGTKLQLTHLPAELHYAIFDFLDPIDSVCLALTSRHFYAVHWKMHGKVSLAARREGPNDMEWVWRHAGPFLLRSNGVGKQNSLAMLSPRGQVYCRKCRTARCELHNHIKEWMGDGLEYCLVTEKFGPAAPEECKGGKGFCYRSSPRHPNRCGRHTRNRRVVRLV</sequence>
<dbReference type="PROSITE" id="PS50181">
    <property type="entry name" value="FBOX"/>
    <property type="match status" value="1"/>
</dbReference>
<dbReference type="InterPro" id="IPR001810">
    <property type="entry name" value="F-box_dom"/>
</dbReference>
<organism evidence="2 3">
    <name type="scientific">Xylaria flabelliformis</name>
    <dbReference type="NCBI Taxonomy" id="2512241"/>
    <lineage>
        <taxon>Eukaryota</taxon>
        <taxon>Fungi</taxon>
        <taxon>Dikarya</taxon>
        <taxon>Ascomycota</taxon>
        <taxon>Pezizomycotina</taxon>
        <taxon>Sordariomycetes</taxon>
        <taxon>Xylariomycetidae</taxon>
        <taxon>Xylariales</taxon>
        <taxon>Xylariaceae</taxon>
        <taxon>Xylaria</taxon>
    </lineage>
</organism>
<evidence type="ECO:0000313" key="3">
    <source>
        <dbReference type="Proteomes" id="UP000319160"/>
    </source>
</evidence>
<dbReference type="EMBL" id="VFLP01000014">
    <property type="protein sequence ID" value="TRX95822.1"/>
    <property type="molecule type" value="Genomic_DNA"/>
</dbReference>
<accession>A0A553I6I6</accession>
<dbReference type="Pfam" id="PF12937">
    <property type="entry name" value="F-box-like"/>
    <property type="match status" value="1"/>
</dbReference>
<dbReference type="OrthoDB" id="3445164at2759"/>